<dbReference type="PANTHER" id="PTHR24567">
    <property type="entry name" value="CRP FAMILY TRANSCRIPTIONAL REGULATORY PROTEIN"/>
    <property type="match status" value="1"/>
</dbReference>
<dbReference type="InterPro" id="IPR050397">
    <property type="entry name" value="Env_Response_Regulators"/>
</dbReference>
<dbReference type="CDD" id="cd00038">
    <property type="entry name" value="CAP_ED"/>
    <property type="match status" value="1"/>
</dbReference>
<feature type="domain" description="Cyclic nucleotide-binding" evidence="1">
    <location>
        <begin position="13"/>
        <end position="106"/>
    </location>
</feature>
<evidence type="ECO:0000313" key="3">
    <source>
        <dbReference type="Proteomes" id="UP001057375"/>
    </source>
</evidence>
<dbReference type="Gene3D" id="2.60.120.10">
    <property type="entry name" value="Jelly Rolls"/>
    <property type="match status" value="1"/>
</dbReference>
<dbReference type="InterPro" id="IPR014710">
    <property type="entry name" value="RmlC-like_jellyroll"/>
</dbReference>
<dbReference type="PROSITE" id="PS50042">
    <property type="entry name" value="CNMP_BINDING_3"/>
    <property type="match status" value="1"/>
</dbReference>
<reference evidence="2" key="1">
    <citation type="submission" date="2022-03" db="EMBL/GenBank/DDBJ databases">
        <title>Draft genome sequence of Aduncisulcus paluster, a free-living microaerophilic Fornicata.</title>
        <authorList>
            <person name="Yuyama I."/>
            <person name="Kume K."/>
            <person name="Tamura T."/>
            <person name="Inagaki Y."/>
            <person name="Hashimoto T."/>
        </authorList>
    </citation>
    <scope>NUCLEOTIDE SEQUENCE</scope>
    <source>
        <strain evidence="2">NY0171</strain>
    </source>
</reference>
<dbReference type="InterPro" id="IPR000595">
    <property type="entry name" value="cNMP-bd_dom"/>
</dbReference>
<dbReference type="EMBL" id="BQXS01010649">
    <property type="protein sequence ID" value="GKT34001.1"/>
    <property type="molecule type" value="Genomic_DNA"/>
</dbReference>
<dbReference type="InterPro" id="IPR018490">
    <property type="entry name" value="cNMP-bd_dom_sf"/>
</dbReference>
<dbReference type="Pfam" id="PF00027">
    <property type="entry name" value="cNMP_binding"/>
    <property type="match status" value="1"/>
</dbReference>
<comment type="caution">
    <text evidence="2">The sequence shown here is derived from an EMBL/GenBank/DDBJ whole genome shotgun (WGS) entry which is preliminary data.</text>
</comment>
<sequence>MKEYAKSLEKCVLFRRLKEENIQSLLRVLEVKGQTYEKESIIAFEGDKCTSLSIVASGKVELQNIYPSGKVATLTTLMPGQCFGEAILFSDQDLYPITAVAKTKST</sequence>
<dbReference type="SUPFAM" id="SSF51206">
    <property type="entry name" value="cAMP-binding domain-like"/>
    <property type="match status" value="1"/>
</dbReference>
<proteinExistence type="predicted"/>
<keyword evidence="3" id="KW-1185">Reference proteome</keyword>
<name>A0ABQ5KNB1_9EUKA</name>
<protein>
    <submittedName>
        <fullName evidence="2">Helix-turn-helix domain-containing protein</fullName>
    </submittedName>
</protein>
<gene>
    <name evidence="2" type="ORF">ADUPG1_007583</name>
</gene>
<evidence type="ECO:0000313" key="2">
    <source>
        <dbReference type="EMBL" id="GKT34001.1"/>
    </source>
</evidence>
<dbReference type="PANTHER" id="PTHR24567:SF58">
    <property type="entry name" value="CYCLIC AMP-BINDING REGULATORY PROTEIN"/>
    <property type="match status" value="1"/>
</dbReference>
<accession>A0ABQ5KNB1</accession>
<organism evidence="2 3">
    <name type="scientific">Aduncisulcus paluster</name>
    <dbReference type="NCBI Taxonomy" id="2918883"/>
    <lineage>
        <taxon>Eukaryota</taxon>
        <taxon>Metamonada</taxon>
        <taxon>Carpediemonas-like organisms</taxon>
        <taxon>Aduncisulcus</taxon>
    </lineage>
</organism>
<evidence type="ECO:0000259" key="1">
    <source>
        <dbReference type="PROSITE" id="PS50042"/>
    </source>
</evidence>
<dbReference type="Proteomes" id="UP001057375">
    <property type="component" value="Unassembled WGS sequence"/>
</dbReference>
<feature type="non-terminal residue" evidence="2">
    <location>
        <position position="106"/>
    </location>
</feature>